<dbReference type="EMBL" id="NIVC01002743">
    <property type="protein sequence ID" value="PAA55501.1"/>
    <property type="molecule type" value="Genomic_DNA"/>
</dbReference>
<evidence type="ECO:0000313" key="4">
    <source>
        <dbReference type="EMBL" id="PAA55501.1"/>
    </source>
</evidence>
<comment type="caution">
    <text evidence="5">The sequence shown here is derived from an EMBL/GenBank/DDBJ whole genome shotgun (WGS) entry which is preliminary data.</text>
</comment>
<dbReference type="SUPFAM" id="SSF57959">
    <property type="entry name" value="Leucine zipper domain"/>
    <property type="match status" value="1"/>
</dbReference>
<evidence type="ECO:0000256" key="1">
    <source>
        <dbReference type="SAM" id="MobiDB-lite"/>
    </source>
</evidence>
<organism evidence="5 6">
    <name type="scientific">Macrostomum lignano</name>
    <dbReference type="NCBI Taxonomy" id="282301"/>
    <lineage>
        <taxon>Eukaryota</taxon>
        <taxon>Metazoa</taxon>
        <taxon>Spiralia</taxon>
        <taxon>Lophotrochozoa</taxon>
        <taxon>Platyhelminthes</taxon>
        <taxon>Rhabditophora</taxon>
        <taxon>Macrostomorpha</taxon>
        <taxon>Macrostomida</taxon>
        <taxon>Macrostomidae</taxon>
        <taxon>Macrostomum</taxon>
    </lineage>
</organism>
<feature type="domain" description="BZIP" evidence="2">
    <location>
        <begin position="176"/>
        <end position="215"/>
    </location>
</feature>
<dbReference type="EMBL" id="NIVC01003359">
    <property type="protein sequence ID" value="PAA51784.1"/>
    <property type="molecule type" value="Genomic_DNA"/>
</dbReference>
<dbReference type="Proteomes" id="UP000215902">
    <property type="component" value="Unassembled WGS sequence"/>
</dbReference>
<dbReference type="Gene3D" id="1.20.5.170">
    <property type="match status" value="1"/>
</dbReference>
<keyword evidence="6" id="KW-1185">Reference proteome</keyword>
<accession>A0A267EIK3</accession>
<dbReference type="InterPro" id="IPR004827">
    <property type="entry name" value="bZIP"/>
</dbReference>
<evidence type="ECO:0000259" key="2">
    <source>
        <dbReference type="Pfam" id="PF07716"/>
    </source>
</evidence>
<feature type="compositionally biased region" description="Basic and acidic residues" evidence="1">
    <location>
        <begin position="1"/>
        <end position="10"/>
    </location>
</feature>
<sequence length="242" mass="26642">MARKHVDVSDPQKTALSVKRNRGGGSSCYETSHCKRDSEPISYAQRKITDESIDLDSASTPLQLVTVKPKLEPQISVLSTDSGFLPRDIQDSSFVEDVMEELNSQGISHSDIICCHGCHAGTQERPLKLPGLAVSNGTPETACQKKSREACQRDLDGPSCKKVFTQKALEGQAEVKNEKRIKNNAASRKSRASRKMNTLVKEQEIAALQADNQRLAIVLEDFTSIAAACKQWIVRNMETPDT</sequence>
<feature type="region of interest" description="Disordered" evidence="1">
    <location>
        <begin position="1"/>
        <end position="31"/>
    </location>
</feature>
<evidence type="ECO:0000313" key="5">
    <source>
        <dbReference type="EMBL" id="PAA60747.1"/>
    </source>
</evidence>
<gene>
    <name evidence="5" type="ORF">BOX15_Mlig029016g1</name>
    <name evidence="4" type="ORF">BOX15_Mlig029016g2</name>
    <name evidence="3" type="ORF">BOX15_Mlig029016g3</name>
</gene>
<dbReference type="GO" id="GO:0003700">
    <property type="term" value="F:DNA-binding transcription factor activity"/>
    <property type="evidence" value="ECO:0007669"/>
    <property type="project" value="InterPro"/>
</dbReference>
<dbReference type="EMBL" id="NIVC01002116">
    <property type="protein sequence ID" value="PAA60747.1"/>
    <property type="molecule type" value="Genomic_DNA"/>
</dbReference>
<reference evidence="5 6" key="1">
    <citation type="submission" date="2017-06" db="EMBL/GenBank/DDBJ databases">
        <title>A platform for efficient transgenesis in Macrostomum lignano, a flatworm model organism for stem cell research.</title>
        <authorList>
            <person name="Berezikov E."/>
        </authorList>
    </citation>
    <scope>NUCLEOTIDE SEQUENCE [LARGE SCALE GENOMIC DNA]</scope>
    <source>
        <strain evidence="5">DV1</strain>
        <tissue evidence="5">Whole organism</tissue>
    </source>
</reference>
<evidence type="ECO:0000313" key="3">
    <source>
        <dbReference type="EMBL" id="PAA51784.1"/>
    </source>
</evidence>
<proteinExistence type="predicted"/>
<dbReference type="InterPro" id="IPR046347">
    <property type="entry name" value="bZIP_sf"/>
</dbReference>
<dbReference type="AlphaFoldDB" id="A0A267EIK3"/>
<name>A0A267EIK3_9PLAT</name>
<dbReference type="Pfam" id="PF07716">
    <property type="entry name" value="bZIP_2"/>
    <property type="match status" value="1"/>
</dbReference>
<protein>
    <recommendedName>
        <fullName evidence="2">BZIP domain-containing protein</fullName>
    </recommendedName>
</protein>
<evidence type="ECO:0000313" key="6">
    <source>
        <dbReference type="Proteomes" id="UP000215902"/>
    </source>
</evidence>